<dbReference type="RefSeq" id="WP_106181827.1">
    <property type="nucleotide sequence ID" value="NZ_PVNH01000013.1"/>
</dbReference>
<evidence type="ECO:0000313" key="2">
    <source>
        <dbReference type="Proteomes" id="UP000238362"/>
    </source>
</evidence>
<accession>A0A2T0LLH4</accession>
<dbReference type="CDD" id="cd00657">
    <property type="entry name" value="Ferritin_like"/>
    <property type="match status" value="1"/>
</dbReference>
<dbReference type="SUPFAM" id="SSF47240">
    <property type="entry name" value="Ferritin-like"/>
    <property type="match status" value="1"/>
</dbReference>
<evidence type="ECO:0000313" key="1">
    <source>
        <dbReference type="EMBL" id="PRX43889.1"/>
    </source>
</evidence>
<dbReference type="EMBL" id="PVNH01000013">
    <property type="protein sequence ID" value="PRX43889.1"/>
    <property type="molecule type" value="Genomic_DNA"/>
</dbReference>
<dbReference type="InterPro" id="IPR012348">
    <property type="entry name" value="RNR-like"/>
</dbReference>
<evidence type="ECO:0008006" key="3">
    <source>
        <dbReference type="Google" id="ProtNLM"/>
    </source>
</evidence>
<proteinExistence type="predicted"/>
<keyword evidence="2" id="KW-1185">Reference proteome</keyword>
<dbReference type="InterPro" id="IPR009078">
    <property type="entry name" value="Ferritin-like_SF"/>
</dbReference>
<dbReference type="Gene3D" id="1.10.620.20">
    <property type="entry name" value="Ribonucleotide Reductase, subunit A"/>
    <property type="match status" value="1"/>
</dbReference>
<dbReference type="OrthoDB" id="5122030at2"/>
<dbReference type="Proteomes" id="UP000238362">
    <property type="component" value="Unassembled WGS sequence"/>
</dbReference>
<reference evidence="1 2" key="1">
    <citation type="submission" date="2018-03" db="EMBL/GenBank/DDBJ databases">
        <title>Genomic Encyclopedia of Type Strains, Phase III (KMG-III): the genomes of soil and plant-associated and newly described type strains.</title>
        <authorList>
            <person name="Whitman W."/>
        </authorList>
    </citation>
    <scope>NUCLEOTIDE SEQUENCE [LARGE SCALE GENOMIC DNA]</scope>
    <source>
        <strain evidence="1 2">CGMCC 4.7125</strain>
    </source>
</reference>
<dbReference type="AlphaFoldDB" id="A0A2T0LLH4"/>
<comment type="caution">
    <text evidence="1">The sequence shown here is derived from an EMBL/GenBank/DDBJ whole genome shotgun (WGS) entry which is preliminary data.</text>
</comment>
<protein>
    <recommendedName>
        <fullName evidence="3">Ferritin-like domain-containing protein</fullName>
    </recommendedName>
</protein>
<gene>
    <name evidence="1" type="ORF">B0I33_11352</name>
</gene>
<dbReference type="GO" id="GO:0016491">
    <property type="term" value="F:oxidoreductase activity"/>
    <property type="evidence" value="ECO:0007669"/>
    <property type="project" value="InterPro"/>
</dbReference>
<name>A0A2T0LLH4_9PSEU</name>
<sequence length="244" mass="27176">MDPRWFSGWVREFRAADGRRREEGDPDWTRGAAGLSPAVVRSLQRFQVGESGDGANLIRAAERTGDADYAEAVRLFVAEERDHARLLARLLRAADAPTITRHWTDTAFVAVRRALGLRLELMTLLVAEVIALRYYRALRDGAGDRLTTQVADRVLTDEERHVPFHVQRLHADYGHLSPALWSAVRGAWWALYLAAVAVVAVDHGSALARLGVPRRRFAADAIRLFARTVRDVRRGLPVPACSPG</sequence>
<organism evidence="1 2">
    <name type="scientific">Prauserella shujinwangii</name>
    <dbReference type="NCBI Taxonomy" id="1453103"/>
    <lineage>
        <taxon>Bacteria</taxon>
        <taxon>Bacillati</taxon>
        <taxon>Actinomycetota</taxon>
        <taxon>Actinomycetes</taxon>
        <taxon>Pseudonocardiales</taxon>
        <taxon>Pseudonocardiaceae</taxon>
        <taxon>Prauserella</taxon>
    </lineage>
</organism>